<evidence type="ECO:0000313" key="2">
    <source>
        <dbReference type="EMBL" id="KKU44387.1"/>
    </source>
</evidence>
<dbReference type="InterPro" id="IPR029060">
    <property type="entry name" value="PIN-like_dom_sf"/>
</dbReference>
<reference evidence="2 3" key="1">
    <citation type="journal article" date="2015" name="Nature">
        <title>rRNA introns, odd ribosomes, and small enigmatic genomes across a large radiation of phyla.</title>
        <authorList>
            <person name="Brown C.T."/>
            <person name="Hug L.A."/>
            <person name="Thomas B.C."/>
            <person name="Sharon I."/>
            <person name="Castelle C.J."/>
            <person name="Singh A."/>
            <person name="Wilkins M.J."/>
            <person name="Williams K.H."/>
            <person name="Banfield J.F."/>
        </authorList>
    </citation>
    <scope>NUCLEOTIDE SEQUENCE [LARGE SCALE GENOMIC DNA]</scope>
</reference>
<sequence length="128" mass="14408">MVTLDTNIIIRYLTGDDQKKAKSFRSYLAKGGDLLLTDVTVAECFFVLTRLYKFSVVEIAPKLLSLTKHRQVICHKKLLNQTFQTCLKVNVGFVDAYTATTALESTGGRVLSFDEDFDRIAGIKRIEP</sequence>
<proteinExistence type="predicted"/>
<accession>A0A0G1QHQ5</accession>
<dbReference type="AlphaFoldDB" id="A0A0G1QHQ5"/>
<name>A0A0G1QHQ5_9BACT</name>
<organism evidence="2 3">
    <name type="scientific">Berkelbacteria bacterium GW2011_GWA2_46_7</name>
    <dbReference type="NCBI Taxonomy" id="1618335"/>
    <lineage>
        <taxon>Bacteria</taxon>
        <taxon>Candidatus Berkelbacteria</taxon>
    </lineage>
</organism>
<dbReference type="Proteomes" id="UP000034487">
    <property type="component" value="Unassembled WGS sequence"/>
</dbReference>
<evidence type="ECO:0000259" key="1">
    <source>
        <dbReference type="Pfam" id="PF01850"/>
    </source>
</evidence>
<dbReference type="Gene3D" id="3.40.50.1010">
    <property type="entry name" value="5'-nuclease"/>
    <property type="match status" value="1"/>
</dbReference>
<protein>
    <recommendedName>
        <fullName evidence="1">PIN domain-containing protein</fullName>
    </recommendedName>
</protein>
<comment type="caution">
    <text evidence="2">The sequence shown here is derived from an EMBL/GenBank/DDBJ whole genome shotgun (WGS) entry which is preliminary data.</text>
</comment>
<evidence type="ECO:0000313" key="3">
    <source>
        <dbReference type="Proteomes" id="UP000034487"/>
    </source>
</evidence>
<dbReference type="InterPro" id="IPR002716">
    <property type="entry name" value="PIN_dom"/>
</dbReference>
<gene>
    <name evidence="2" type="ORF">UX60_C0007G0011</name>
</gene>
<dbReference type="EMBL" id="LCMV01000007">
    <property type="protein sequence ID" value="KKU44387.1"/>
    <property type="molecule type" value="Genomic_DNA"/>
</dbReference>
<dbReference type="SUPFAM" id="SSF88723">
    <property type="entry name" value="PIN domain-like"/>
    <property type="match status" value="1"/>
</dbReference>
<dbReference type="Pfam" id="PF01850">
    <property type="entry name" value="PIN"/>
    <property type="match status" value="1"/>
</dbReference>
<feature type="domain" description="PIN" evidence="1">
    <location>
        <begin position="3"/>
        <end position="122"/>
    </location>
</feature>